<feature type="compositionally biased region" description="Basic residues" evidence="1">
    <location>
        <begin position="26"/>
        <end position="39"/>
    </location>
</feature>
<proteinExistence type="predicted"/>
<dbReference type="Proteomes" id="UP000623687">
    <property type="component" value="Unassembled WGS sequence"/>
</dbReference>
<keyword evidence="3" id="KW-1185">Reference proteome</keyword>
<feature type="compositionally biased region" description="Polar residues" evidence="1">
    <location>
        <begin position="16"/>
        <end position="25"/>
    </location>
</feature>
<protein>
    <submittedName>
        <fullName evidence="2">Uncharacterized protein</fullName>
    </submittedName>
</protein>
<gene>
    <name evidence="2" type="ORF">PC9H_011704</name>
</gene>
<evidence type="ECO:0000313" key="3">
    <source>
        <dbReference type="Proteomes" id="UP000623687"/>
    </source>
</evidence>
<comment type="caution">
    <text evidence="2">The sequence shown here is derived from an EMBL/GenBank/DDBJ whole genome shotgun (WGS) entry which is preliminary data.</text>
</comment>
<dbReference type="AlphaFoldDB" id="A0A8H7DPH5"/>
<dbReference type="RefSeq" id="XP_036627042.1">
    <property type="nucleotide sequence ID" value="XM_036781187.1"/>
</dbReference>
<name>A0A8H7DPH5_PLEOS</name>
<organism evidence="2 3">
    <name type="scientific">Pleurotus ostreatus</name>
    <name type="common">Oyster mushroom</name>
    <name type="synonym">White-rot fungus</name>
    <dbReference type="NCBI Taxonomy" id="5322"/>
    <lineage>
        <taxon>Eukaryota</taxon>
        <taxon>Fungi</taxon>
        <taxon>Dikarya</taxon>
        <taxon>Basidiomycota</taxon>
        <taxon>Agaricomycotina</taxon>
        <taxon>Agaricomycetes</taxon>
        <taxon>Agaricomycetidae</taxon>
        <taxon>Agaricales</taxon>
        <taxon>Pleurotineae</taxon>
        <taxon>Pleurotaceae</taxon>
        <taxon>Pleurotus</taxon>
    </lineage>
</organism>
<dbReference type="GeneID" id="59381522"/>
<sequence>MEMHGADNPPTPPTQPSIAEQSSGNSRRRYTKKKRCARRDKREKVLALAGNSVKKVATMRRLKSQKVAVNIDVGSSGHASTGYIGLHNPISEPHRHILNLQAEGFTLLPWNQRDGFTLIDLQGHIIGGGASPRDPTWAQVALDASNAVKQARNIARFSDKQKQHRRGCFPAMATGISYGGGQTQPMTLRSSPENAAAMGLLMGSPSIRRITGLQSKLLHTIVPRLGAYYRDTLDALVASNSGLARNFRNSDFACMTANFGPNTITIDHTDFANLATGLCAITSLGSFDSNIGSHLILWNLKLIIEFPPGATILIPSALLRHSNAPIQSGEQRFSLTQYSAGGLFRWVENGFCKNRDRRPPRKEPEQDDNG</sequence>
<dbReference type="Gene3D" id="3.60.130.30">
    <property type="match status" value="1"/>
</dbReference>
<dbReference type="EMBL" id="JACETU010000009">
    <property type="protein sequence ID" value="KAF7421184.1"/>
    <property type="molecule type" value="Genomic_DNA"/>
</dbReference>
<reference evidence="2" key="1">
    <citation type="submission" date="2019-07" db="EMBL/GenBank/DDBJ databases">
        <authorList>
            <person name="Palmer J.M."/>
        </authorList>
    </citation>
    <scope>NUCLEOTIDE SEQUENCE</scope>
    <source>
        <strain evidence="2">PC9</strain>
    </source>
</reference>
<evidence type="ECO:0000256" key="1">
    <source>
        <dbReference type="SAM" id="MobiDB-lite"/>
    </source>
</evidence>
<dbReference type="VEuPathDB" id="FungiDB:PC9H_011704"/>
<feature type="region of interest" description="Disordered" evidence="1">
    <location>
        <begin position="1"/>
        <end position="42"/>
    </location>
</feature>
<accession>A0A8H7DPH5</accession>
<evidence type="ECO:0000313" key="2">
    <source>
        <dbReference type="EMBL" id="KAF7421184.1"/>
    </source>
</evidence>
<dbReference type="OrthoDB" id="3245313at2759"/>